<dbReference type="Pfam" id="PF08352">
    <property type="entry name" value="oligo_HPY"/>
    <property type="match status" value="1"/>
</dbReference>
<dbReference type="InterPro" id="IPR003439">
    <property type="entry name" value="ABC_transporter-like_ATP-bd"/>
</dbReference>
<dbReference type="Proteomes" id="UP000823894">
    <property type="component" value="Unassembled WGS sequence"/>
</dbReference>
<sequence>MKVLDVQGLYVQYHTKRTNESGGSGHVVQETLRDVSFSVGEGEIVGVVGESGSGKSTAMLAVMGLLGEKADVRCDRLSLCGEAPVPGKNAAIIFQDAQSCLNPTVKIGRQITETIRVRRRCGRKAARERAEELLDLVGIQNAALRMKQYPFELSGGMRQRVVIAAALACEPKLIIADEPTTALDAAVQAQIILLLKRIVRETGTSLLLVSHDMGVTAALCSRVYVMQKGRIVESGTAEEIFYSPREAYTKRLLSDARGWGHRTRTERKGEPLLEIRHMTKEFDTREGIRDISVELFEGEIFALAGESGSGKTTLARILSGILTQDSGEVLYRGRRLGREELGTACGGKVQMVFQDPYAALNPCLTAGQALEEALRGAGGKEGSGRGEIRERVGDMLELVGLERGDADRYPREFSGGQRQRVGIARALITEPEILICDEALSSLDAAAREQILTLLLAIQKKRRIACLFISHDMHVVRQISDRIGVMYSGSMVETGRTREVCSDPWHPYTKQLIEAMPEPDPLKAAKIRAVPFKDPGAPEQADKSGRRKKGLKTGCPFAQRCGYALECCAGEAPGNGRFGSRQVRCFLYSENHSGRRAEGYEMTSQI</sequence>
<dbReference type="EMBL" id="DWWK01000073">
    <property type="protein sequence ID" value="HJC38441.1"/>
    <property type="molecule type" value="Genomic_DNA"/>
</dbReference>
<evidence type="ECO:0000313" key="6">
    <source>
        <dbReference type="EMBL" id="HJC38441.1"/>
    </source>
</evidence>
<evidence type="ECO:0000256" key="3">
    <source>
        <dbReference type="ARBA" id="ARBA00022741"/>
    </source>
</evidence>
<dbReference type="SUPFAM" id="SSF52540">
    <property type="entry name" value="P-loop containing nucleoside triphosphate hydrolases"/>
    <property type="match status" value="2"/>
</dbReference>
<dbReference type="PROSITE" id="PS50893">
    <property type="entry name" value="ABC_TRANSPORTER_2"/>
    <property type="match status" value="2"/>
</dbReference>
<feature type="domain" description="ABC transporter" evidence="5">
    <location>
        <begin position="273"/>
        <end position="513"/>
    </location>
</feature>
<dbReference type="PROSITE" id="PS00211">
    <property type="entry name" value="ABC_TRANSPORTER_1"/>
    <property type="match status" value="2"/>
</dbReference>
<keyword evidence="3" id="KW-0547">Nucleotide-binding</keyword>
<evidence type="ECO:0000256" key="1">
    <source>
        <dbReference type="ARBA" id="ARBA00005417"/>
    </source>
</evidence>
<reference evidence="6" key="2">
    <citation type="submission" date="2021-04" db="EMBL/GenBank/DDBJ databases">
        <authorList>
            <person name="Gilroy R."/>
        </authorList>
    </citation>
    <scope>NUCLEOTIDE SEQUENCE</scope>
    <source>
        <strain evidence="6">ChiGjej1B1-1692</strain>
    </source>
</reference>
<dbReference type="PANTHER" id="PTHR43776:SF7">
    <property type="entry name" value="D,D-DIPEPTIDE TRANSPORT ATP-BINDING PROTEIN DDPF-RELATED"/>
    <property type="match status" value="1"/>
</dbReference>
<dbReference type="PANTHER" id="PTHR43776">
    <property type="entry name" value="TRANSPORT ATP-BINDING PROTEIN"/>
    <property type="match status" value="1"/>
</dbReference>
<dbReference type="InterPro" id="IPR017871">
    <property type="entry name" value="ABC_transporter-like_CS"/>
</dbReference>
<dbReference type="GO" id="GO:0015833">
    <property type="term" value="P:peptide transport"/>
    <property type="evidence" value="ECO:0007669"/>
    <property type="project" value="InterPro"/>
</dbReference>
<comment type="caution">
    <text evidence="6">The sequence shown here is derived from an EMBL/GenBank/DDBJ whole genome shotgun (WGS) entry which is preliminary data.</text>
</comment>
<dbReference type="InterPro" id="IPR013563">
    <property type="entry name" value="Oligopep_ABC_C"/>
</dbReference>
<dbReference type="CDD" id="cd03257">
    <property type="entry name" value="ABC_NikE_OppD_transporters"/>
    <property type="match status" value="2"/>
</dbReference>
<evidence type="ECO:0000256" key="4">
    <source>
        <dbReference type="ARBA" id="ARBA00022840"/>
    </source>
</evidence>
<dbReference type="GO" id="GO:0055085">
    <property type="term" value="P:transmembrane transport"/>
    <property type="evidence" value="ECO:0007669"/>
    <property type="project" value="UniProtKB-ARBA"/>
</dbReference>
<dbReference type="GO" id="GO:0005524">
    <property type="term" value="F:ATP binding"/>
    <property type="evidence" value="ECO:0007669"/>
    <property type="project" value="UniProtKB-KW"/>
</dbReference>
<organism evidence="6 7">
    <name type="scientific">Candidatus Mediterraneibacter faecigallinarum</name>
    <dbReference type="NCBI Taxonomy" id="2838669"/>
    <lineage>
        <taxon>Bacteria</taxon>
        <taxon>Bacillati</taxon>
        <taxon>Bacillota</taxon>
        <taxon>Clostridia</taxon>
        <taxon>Lachnospirales</taxon>
        <taxon>Lachnospiraceae</taxon>
        <taxon>Mediterraneibacter</taxon>
    </lineage>
</organism>
<accession>A0A9D2NVS9</accession>
<evidence type="ECO:0000259" key="5">
    <source>
        <dbReference type="PROSITE" id="PS50893"/>
    </source>
</evidence>
<dbReference type="NCBIfam" id="TIGR01727">
    <property type="entry name" value="oligo_HPY"/>
    <property type="match status" value="1"/>
</dbReference>
<dbReference type="Pfam" id="PF00005">
    <property type="entry name" value="ABC_tran"/>
    <property type="match status" value="2"/>
</dbReference>
<keyword evidence="4 6" id="KW-0067">ATP-binding</keyword>
<dbReference type="InterPro" id="IPR050319">
    <property type="entry name" value="ABC_transp_ATP-bind"/>
</dbReference>
<comment type="similarity">
    <text evidence="1">Belongs to the ABC transporter superfamily.</text>
</comment>
<dbReference type="InterPro" id="IPR003593">
    <property type="entry name" value="AAA+_ATPase"/>
</dbReference>
<feature type="domain" description="ABC transporter" evidence="5">
    <location>
        <begin position="4"/>
        <end position="253"/>
    </location>
</feature>
<dbReference type="InterPro" id="IPR027417">
    <property type="entry name" value="P-loop_NTPase"/>
</dbReference>
<evidence type="ECO:0000256" key="2">
    <source>
        <dbReference type="ARBA" id="ARBA00022448"/>
    </source>
</evidence>
<evidence type="ECO:0000313" key="7">
    <source>
        <dbReference type="Proteomes" id="UP000823894"/>
    </source>
</evidence>
<name>A0A9D2NVS9_9FIRM</name>
<dbReference type="AlphaFoldDB" id="A0A9D2NVS9"/>
<keyword evidence="2" id="KW-0813">Transport</keyword>
<dbReference type="Gene3D" id="3.40.50.300">
    <property type="entry name" value="P-loop containing nucleotide triphosphate hydrolases"/>
    <property type="match status" value="2"/>
</dbReference>
<proteinExistence type="inferred from homology"/>
<protein>
    <submittedName>
        <fullName evidence="6">ABC transporter ATP-binding protein</fullName>
    </submittedName>
</protein>
<reference evidence="6" key="1">
    <citation type="journal article" date="2021" name="PeerJ">
        <title>Extensive microbial diversity within the chicken gut microbiome revealed by metagenomics and culture.</title>
        <authorList>
            <person name="Gilroy R."/>
            <person name="Ravi A."/>
            <person name="Getino M."/>
            <person name="Pursley I."/>
            <person name="Horton D.L."/>
            <person name="Alikhan N.F."/>
            <person name="Baker D."/>
            <person name="Gharbi K."/>
            <person name="Hall N."/>
            <person name="Watson M."/>
            <person name="Adriaenssens E.M."/>
            <person name="Foster-Nyarko E."/>
            <person name="Jarju S."/>
            <person name="Secka A."/>
            <person name="Antonio M."/>
            <person name="Oren A."/>
            <person name="Chaudhuri R.R."/>
            <person name="La Ragione R."/>
            <person name="Hildebrand F."/>
            <person name="Pallen M.J."/>
        </authorList>
    </citation>
    <scope>NUCLEOTIDE SEQUENCE</scope>
    <source>
        <strain evidence="6">ChiGjej1B1-1692</strain>
    </source>
</reference>
<gene>
    <name evidence="6" type="ORF">H9757_05195</name>
</gene>
<dbReference type="GO" id="GO:0016887">
    <property type="term" value="F:ATP hydrolysis activity"/>
    <property type="evidence" value="ECO:0007669"/>
    <property type="project" value="InterPro"/>
</dbReference>
<dbReference type="SMART" id="SM00382">
    <property type="entry name" value="AAA"/>
    <property type="match status" value="2"/>
</dbReference>